<evidence type="ECO:0000313" key="2">
    <source>
        <dbReference type="EMBL" id="OZM56689.1"/>
    </source>
</evidence>
<dbReference type="PANTHER" id="PTHR14097:SF7">
    <property type="entry name" value="OXIDOREDUCTASE HTATIP2"/>
    <property type="match status" value="1"/>
</dbReference>
<feature type="domain" description="NAD(P)-binding" evidence="1">
    <location>
        <begin position="10"/>
        <end position="130"/>
    </location>
</feature>
<dbReference type="Gene3D" id="3.40.50.720">
    <property type="entry name" value="NAD(P)-binding Rossmann-like Domain"/>
    <property type="match status" value="1"/>
</dbReference>
<dbReference type="InterPro" id="IPR036291">
    <property type="entry name" value="NAD(P)-bd_dom_sf"/>
</dbReference>
<dbReference type="PANTHER" id="PTHR14097">
    <property type="entry name" value="OXIDOREDUCTASE HTATIP2"/>
    <property type="match status" value="1"/>
</dbReference>
<organism evidence="2 3">
    <name type="scientific">Lottiidibacillus patelloidae</name>
    <dbReference type="NCBI Taxonomy" id="2670334"/>
    <lineage>
        <taxon>Bacteria</taxon>
        <taxon>Bacillati</taxon>
        <taxon>Bacillota</taxon>
        <taxon>Bacilli</taxon>
        <taxon>Bacillales</taxon>
        <taxon>Bacillaceae</taxon>
        <taxon>Lottiidibacillus</taxon>
    </lineage>
</organism>
<dbReference type="InterPro" id="IPR016040">
    <property type="entry name" value="NAD(P)-bd_dom"/>
</dbReference>
<reference evidence="3" key="1">
    <citation type="submission" date="2017-08" db="EMBL/GenBank/DDBJ databases">
        <authorList>
            <person name="Huang Z."/>
        </authorList>
    </citation>
    <scope>NUCLEOTIDE SEQUENCE [LARGE SCALE GENOMIC DNA]</scope>
    <source>
        <strain evidence="3">SA5d-4</strain>
    </source>
</reference>
<accession>A0A263BSL7</accession>
<dbReference type="AlphaFoldDB" id="A0A263BSL7"/>
<dbReference type="Proteomes" id="UP000217083">
    <property type="component" value="Unassembled WGS sequence"/>
</dbReference>
<sequence length="220" mass="24969">MKKRKALVLGATGFVGRQLVNILLQNEQYEEVTVLVRRSLKIENKKLNEQLINFENMKTYQALFEVNDVFCCLGTTIKKAKSREHFEKVDLEYPLLAARLAKESNAEKFLVTSAMGANSKSKFYYNRVKGNLEDKLKLVGLKSLHIFQPSLLLGERDEFRLGERIGALLMKELHVILIGPLKTYRGISGEKVAKSMLNIALHGPQEGVHTYKSANMQETI</sequence>
<name>A0A263BSL7_9BACI</name>
<evidence type="ECO:0000259" key="1">
    <source>
        <dbReference type="Pfam" id="PF13460"/>
    </source>
</evidence>
<dbReference type="Pfam" id="PF13460">
    <property type="entry name" value="NAD_binding_10"/>
    <property type="match status" value="1"/>
</dbReference>
<dbReference type="SUPFAM" id="SSF51735">
    <property type="entry name" value="NAD(P)-binding Rossmann-fold domains"/>
    <property type="match status" value="1"/>
</dbReference>
<gene>
    <name evidence="2" type="ORF">CIB95_10730</name>
</gene>
<dbReference type="EMBL" id="NPIA01000005">
    <property type="protein sequence ID" value="OZM56689.1"/>
    <property type="molecule type" value="Genomic_DNA"/>
</dbReference>
<protein>
    <submittedName>
        <fullName evidence="2">Oxidoreductase</fullName>
    </submittedName>
</protein>
<proteinExistence type="predicted"/>
<comment type="caution">
    <text evidence="2">The sequence shown here is derived from an EMBL/GenBank/DDBJ whole genome shotgun (WGS) entry which is preliminary data.</text>
</comment>
<reference evidence="2 3" key="2">
    <citation type="submission" date="2017-09" db="EMBL/GenBank/DDBJ databases">
        <title>Bacillus patelloidae sp. nov., isolated from the intestinal tract of a marine limpet.</title>
        <authorList>
            <person name="Liu R."/>
            <person name="Dong C."/>
            <person name="Shao Z."/>
        </authorList>
    </citation>
    <scope>NUCLEOTIDE SEQUENCE [LARGE SCALE GENOMIC DNA]</scope>
    <source>
        <strain evidence="2 3">SA5d-4</strain>
    </source>
</reference>
<keyword evidence="3" id="KW-1185">Reference proteome</keyword>
<evidence type="ECO:0000313" key="3">
    <source>
        <dbReference type="Proteomes" id="UP000217083"/>
    </source>
</evidence>